<comment type="similarity">
    <text evidence="2">Belongs to the fatty acid desaturase type 2 family.</text>
</comment>
<dbReference type="GO" id="GO:0016717">
    <property type="term" value="F:oxidoreductase activity, acting on paired donors, with oxidation of a pair of donors resulting in the reduction of molecular oxygen to two molecules of water"/>
    <property type="evidence" value="ECO:0007669"/>
    <property type="project" value="InterPro"/>
</dbReference>
<evidence type="ECO:0000256" key="11">
    <source>
        <dbReference type="SAM" id="Phobius"/>
    </source>
</evidence>
<dbReference type="GO" id="GO:0016020">
    <property type="term" value="C:membrane"/>
    <property type="evidence" value="ECO:0007669"/>
    <property type="project" value="UniProtKB-SubCell"/>
</dbReference>
<evidence type="ECO:0000313" key="14">
    <source>
        <dbReference type="Proteomes" id="UP000199632"/>
    </source>
</evidence>
<evidence type="ECO:0000256" key="6">
    <source>
        <dbReference type="ARBA" id="ARBA00023002"/>
    </source>
</evidence>
<reference evidence="14" key="1">
    <citation type="submission" date="2016-10" db="EMBL/GenBank/DDBJ databases">
        <authorList>
            <person name="Varghese N."/>
            <person name="Submissions S."/>
        </authorList>
    </citation>
    <scope>NUCLEOTIDE SEQUENCE [LARGE SCALE GENOMIC DNA]</scope>
    <source>
        <strain evidence="14">DSM 44718</strain>
    </source>
</reference>
<accession>A0A1H3QSI2</accession>
<dbReference type="InterPro" id="IPR015876">
    <property type="entry name" value="Acyl-CoA_DS"/>
</dbReference>
<protein>
    <submittedName>
        <fullName evidence="13">Stearoyl-CoA desaturase (Delta-9 desaturase)</fullName>
    </submittedName>
</protein>
<dbReference type="PANTHER" id="PTHR11351">
    <property type="entry name" value="ACYL-COA DESATURASE"/>
    <property type="match status" value="1"/>
</dbReference>
<proteinExistence type="inferred from homology"/>
<dbReference type="EMBL" id="FNQB01000002">
    <property type="protein sequence ID" value="SDZ15679.1"/>
    <property type="molecule type" value="Genomic_DNA"/>
</dbReference>
<feature type="region of interest" description="Disordered" evidence="10">
    <location>
        <begin position="1"/>
        <end position="20"/>
    </location>
</feature>
<keyword evidence="6" id="KW-0560">Oxidoreductase</keyword>
<evidence type="ECO:0000256" key="1">
    <source>
        <dbReference type="ARBA" id="ARBA00004141"/>
    </source>
</evidence>
<keyword evidence="8" id="KW-0443">Lipid metabolism</keyword>
<evidence type="ECO:0000256" key="5">
    <source>
        <dbReference type="ARBA" id="ARBA00022989"/>
    </source>
</evidence>
<dbReference type="STRING" id="137265.SAMN05421684_3097"/>
<evidence type="ECO:0000256" key="9">
    <source>
        <dbReference type="ARBA" id="ARBA00023136"/>
    </source>
</evidence>
<keyword evidence="14" id="KW-1185">Reference proteome</keyword>
<dbReference type="Pfam" id="PF00487">
    <property type="entry name" value="FA_desaturase"/>
    <property type="match status" value="1"/>
</dbReference>
<gene>
    <name evidence="13" type="ORF">SAMN05421684_3097</name>
</gene>
<dbReference type="PANTHER" id="PTHR11351:SF3">
    <property type="entry name" value="BLL4393 PROTEIN"/>
    <property type="match status" value="1"/>
</dbReference>
<feature type="transmembrane region" description="Helical" evidence="11">
    <location>
        <begin position="27"/>
        <end position="57"/>
    </location>
</feature>
<dbReference type="CDD" id="cd03505">
    <property type="entry name" value="Delta9-FADS-like"/>
    <property type="match status" value="1"/>
</dbReference>
<evidence type="ECO:0000256" key="3">
    <source>
        <dbReference type="ARBA" id="ARBA00022692"/>
    </source>
</evidence>
<evidence type="ECO:0000256" key="2">
    <source>
        <dbReference type="ARBA" id="ARBA00008749"/>
    </source>
</evidence>
<feature type="transmembrane region" description="Helical" evidence="11">
    <location>
        <begin position="183"/>
        <end position="206"/>
    </location>
</feature>
<keyword evidence="7" id="KW-0408">Iron</keyword>
<keyword evidence="4" id="KW-0276">Fatty acid metabolism</keyword>
<feature type="transmembrane region" description="Helical" evidence="11">
    <location>
        <begin position="136"/>
        <end position="157"/>
    </location>
</feature>
<keyword evidence="3 11" id="KW-0812">Transmembrane</keyword>
<evidence type="ECO:0000313" key="13">
    <source>
        <dbReference type="EMBL" id="SDZ15679.1"/>
    </source>
</evidence>
<dbReference type="Proteomes" id="UP000199632">
    <property type="component" value="Unassembled WGS sequence"/>
</dbReference>
<dbReference type="PRINTS" id="PR00075">
    <property type="entry name" value="FACDDSATRASE"/>
</dbReference>
<feature type="transmembrane region" description="Helical" evidence="11">
    <location>
        <begin position="97"/>
        <end position="116"/>
    </location>
</feature>
<evidence type="ECO:0000256" key="8">
    <source>
        <dbReference type="ARBA" id="ARBA00023098"/>
    </source>
</evidence>
<evidence type="ECO:0000256" key="7">
    <source>
        <dbReference type="ARBA" id="ARBA00023004"/>
    </source>
</evidence>
<dbReference type="OrthoDB" id="19906at2"/>
<feature type="compositionally biased region" description="Low complexity" evidence="10">
    <location>
        <begin position="1"/>
        <end position="15"/>
    </location>
</feature>
<feature type="domain" description="Fatty acid desaturase" evidence="12">
    <location>
        <begin position="58"/>
        <end position="278"/>
    </location>
</feature>
<name>A0A1H3QSI2_9ACTN</name>
<comment type="subcellular location">
    <subcellularLocation>
        <location evidence="1">Membrane</location>
        <topology evidence="1">Multi-pass membrane protein</topology>
    </subcellularLocation>
</comment>
<dbReference type="GO" id="GO:0006631">
    <property type="term" value="P:fatty acid metabolic process"/>
    <property type="evidence" value="ECO:0007669"/>
    <property type="project" value="UniProtKB-KW"/>
</dbReference>
<dbReference type="RefSeq" id="WP_090792055.1">
    <property type="nucleotide sequence ID" value="NZ_BOND01000009.1"/>
</dbReference>
<dbReference type="AlphaFoldDB" id="A0A1H3QSI2"/>
<evidence type="ECO:0000256" key="4">
    <source>
        <dbReference type="ARBA" id="ARBA00022832"/>
    </source>
</evidence>
<sequence>MTTVTATPDQTTTSTGPKPLTEGKQPLGVLIALWFFVVLPFLALLAAIPVAVVGGWLTWTDAAIALVCYVVSGLGITVGFHRYFTHGSFKAKRWLRVTLAVAGSFAIEGNVIQWVADHRRHHAYSDLEGDPHSPWRFGGGVWGLTKGLFFAHVGWLFSRELGNRARFAPDLLADKAIARVDKLFPLLVVISVVSPALVGGLVTMSWTGALTAFFWAGLVRIAILHHTTWSINSVCHVYGERPFEVRQGDKASNFWPLAILSFGESWHNLHHADPTCARHGVLRGQIDISARTIWLFEKVGAAYDVRWPKPERIAAKLVKTNA</sequence>
<feature type="transmembrane region" description="Helical" evidence="11">
    <location>
        <begin position="63"/>
        <end position="85"/>
    </location>
</feature>
<keyword evidence="9 11" id="KW-0472">Membrane</keyword>
<evidence type="ECO:0000256" key="10">
    <source>
        <dbReference type="SAM" id="MobiDB-lite"/>
    </source>
</evidence>
<keyword evidence="5 11" id="KW-1133">Transmembrane helix</keyword>
<organism evidence="13 14">
    <name type="scientific">Asanoa ishikariensis</name>
    <dbReference type="NCBI Taxonomy" id="137265"/>
    <lineage>
        <taxon>Bacteria</taxon>
        <taxon>Bacillati</taxon>
        <taxon>Actinomycetota</taxon>
        <taxon>Actinomycetes</taxon>
        <taxon>Micromonosporales</taxon>
        <taxon>Micromonosporaceae</taxon>
        <taxon>Asanoa</taxon>
    </lineage>
</organism>
<dbReference type="InterPro" id="IPR005804">
    <property type="entry name" value="FA_desaturase_dom"/>
</dbReference>
<evidence type="ECO:0000259" key="12">
    <source>
        <dbReference type="Pfam" id="PF00487"/>
    </source>
</evidence>